<organism evidence="3 4">
    <name type="scientific">Candidatus Thiodiazotropha taylori</name>
    <dbReference type="NCBI Taxonomy" id="2792791"/>
    <lineage>
        <taxon>Bacteria</taxon>
        <taxon>Pseudomonadati</taxon>
        <taxon>Pseudomonadota</taxon>
        <taxon>Gammaproteobacteria</taxon>
        <taxon>Chromatiales</taxon>
        <taxon>Sedimenticolaceae</taxon>
        <taxon>Candidatus Thiodiazotropha</taxon>
    </lineage>
</organism>
<reference evidence="3 4" key="1">
    <citation type="submission" date="2021-05" db="EMBL/GenBank/DDBJ databases">
        <title>Genetic and Functional Diversity in Clade A Lucinid endosymbionts from the Bahamas.</title>
        <authorList>
            <person name="Giani N.M."/>
            <person name="Engel A.S."/>
            <person name="Campbell B.J."/>
        </authorList>
    </citation>
    <scope>NUCLEOTIDE SEQUENCE [LARGE SCALE GENOMIC DNA]</scope>
    <source>
        <strain evidence="3">LUC16012Gg_MoonRockCtena</strain>
    </source>
</reference>
<dbReference type="PANTHER" id="PTHR47962:SF7">
    <property type="entry name" value="MITOCHONDRIAL ATP-DEPENDENT HELICASE IRC3-RELATED"/>
    <property type="match status" value="1"/>
</dbReference>
<dbReference type="InterPro" id="IPR006935">
    <property type="entry name" value="Helicase/UvrB_N"/>
</dbReference>
<sequence length="1533" mass="169529">MQNGADAILEGHEDELAATHGNRIQVLVRDSCLYVANTGAPLDADGVDALLSSHRSPKRGNQIGRFGLGFKSLLRFGSSIDLFTKKSGAMRFEPVRCRQELKDRFNVVEAPGLRLAWPLEESEWRGDGHLDELTWAETIVRVEVPGEEMRAHLLAEIRDFPAEFLLFFPLPTTLTLDDGETPPRKLRVDTDGDEKVLRDGGGSSCWRVTAREVSITDPAALGDATHIHARETVPLAWAMPLEGKREEAGRFWAFFPTHTPTYLPGILNAPWKLNSDRNAIIGGEWNSSLMLHAASLVASAIGSLSAEDDPARTLDAFPRQLERKDEDAVPFIEALWSELAKAKVIPNGTGQLSLARDLNRHPRDNIELARSWEEVVGTDDQNRFVHSSCLERQRVSRLNALAERLVSEEDEASSEPRLQRSNATAWFAAVASTKTEKAVQALELAEAFANDCRPGEWNGIRPVLEIIPAQSGKLVAAGRVVFAPVGVSVPGRAVVAADVSGEPEPRRILANVMKVKELDDSVWSEVLRESLNVRGYPPEACDADWTAFWQRLRSAPKSIRQQFANHYSSQIHVRRCDEEWVSSDQVLLPGALIDADDTSDNKNFLVDPEMHGDDVELLSALGISEFPEGTDGPGKYDDVVGQGSALQRWLREVLPVYRDALEANQNPQEWYLKPLRIILPRGWQLLSNLSAAANARLTQRFLDRIEEGEFQTPLKFGHITRRDVYPIIDVSNPLGWLLLRHGSLQIGEKIVPLVSAVSRCHEEAPTRLSGWAQLSPVLEYLDGIDTKVQPALADIQAFWIALIEMLATPTTIADDSLEALWTSAVRDGVVPDILPSEAGDVPLSDIYVTGSPDLARRVRSPERIVVTLDETALELWLDNGARNLADLVQPEWSDLASPADLLTSVLPDLAEDLKPDLVETARCQPVSGLALKVDTQSTPVPCLMWDNTLLLDTEQLSLLSRVERFRLLLGEVAAAGWLDCSPEVALQQLGDARVDELRAAVAGESTLSGRLLRAVGRRREPLQEALGGIGDMDFVEQCTPLELAELTLAQLGPATLTTLKEVLEQEGLKPPSRWNTVQARTFVAAIGFPEEFAASPATRREAEEFISGPIDLPPLHDFQEEVFDGVHALLASGTTRRRAVVSLPTGGGKTRVTVESAVRLVLAPESDHRSVVWVAQTDELCEQAVQAFRQVWVNLGARSTDLRIVRLWGGNPNPAIQDPDRPVAVVASIQTLNSRMGAEGLAWLQKPGLVVVDECHHAITRSYTNLLRWLDAEAPRTGTPEKDEPPMLGLSATPFRTDDEESQRLAKRFDGRWFPPDQVRLHARLLAQGVLAHADYDALDSGAGLSDEEMARLSDLPDVWEGLDFENLLEAINQRLAGDKHRNQRLMEFVQQCDALSILFFTNSVKHAEEMSARLNLAGITAAAVSGSTPPVARRYFLDRFQSGDIRVLCNHSVLTTGFDAPKTDMVLVARQVFSPVRYMQMVGRGLRGEKNGGTPRCRIVTVIDNLGRFQDRHPYHYCKRYFSDDRVFAEAL</sequence>
<dbReference type="GO" id="GO:0003677">
    <property type="term" value="F:DNA binding"/>
    <property type="evidence" value="ECO:0007669"/>
    <property type="project" value="InterPro"/>
</dbReference>
<dbReference type="SUPFAM" id="SSF52540">
    <property type="entry name" value="P-loop containing nucleoside triphosphate hydrolases"/>
    <property type="match status" value="1"/>
</dbReference>
<dbReference type="InterPro" id="IPR027417">
    <property type="entry name" value="P-loop_NTPase"/>
</dbReference>
<keyword evidence="3" id="KW-0347">Helicase</keyword>
<dbReference type="Gene3D" id="3.40.50.300">
    <property type="entry name" value="P-loop containing nucleotide triphosphate hydrolases"/>
    <property type="match status" value="2"/>
</dbReference>
<dbReference type="Proteomes" id="UP000770889">
    <property type="component" value="Unassembled WGS sequence"/>
</dbReference>
<evidence type="ECO:0000313" key="3">
    <source>
        <dbReference type="EMBL" id="MBT2989955.1"/>
    </source>
</evidence>
<dbReference type="GO" id="GO:0004386">
    <property type="term" value="F:helicase activity"/>
    <property type="evidence" value="ECO:0007669"/>
    <property type="project" value="UniProtKB-KW"/>
</dbReference>
<accession>A0A944MFB3</accession>
<dbReference type="PROSITE" id="PS51194">
    <property type="entry name" value="HELICASE_CTER"/>
    <property type="match status" value="1"/>
</dbReference>
<dbReference type="GO" id="GO:0016887">
    <property type="term" value="F:ATP hydrolysis activity"/>
    <property type="evidence" value="ECO:0007669"/>
    <property type="project" value="TreeGrafter"/>
</dbReference>
<dbReference type="InterPro" id="IPR052511">
    <property type="entry name" value="ATP-dep_Helicase"/>
</dbReference>
<keyword evidence="3" id="KW-0547">Nucleotide-binding</keyword>
<dbReference type="InterPro" id="IPR001650">
    <property type="entry name" value="Helicase_C-like"/>
</dbReference>
<dbReference type="EMBL" id="JAHHGM010000012">
    <property type="protein sequence ID" value="MBT2989955.1"/>
    <property type="molecule type" value="Genomic_DNA"/>
</dbReference>
<dbReference type="InterPro" id="IPR036890">
    <property type="entry name" value="HATPase_C_sf"/>
</dbReference>
<keyword evidence="3" id="KW-0067">ATP-binding</keyword>
<feature type="domain" description="Helicase ATP-binding" evidence="1">
    <location>
        <begin position="1130"/>
        <end position="1312"/>
    </location>
</feature>
<feature type="domain" description="Helicase C-terminal" evidence="2">
    <location>
        <begin position="1364"/>
        <end position="1533"/>
    </location>
</feature>
<evidence type="ECO:0000259" key="2">
    <source>
        <dbReference type="PROSITE" id="PS51194"/>
    </source>
</evidence>
<comment type="caution">
    <text evidence="3">The sequence shown here is derived from an EMBL/GenBank/DDBJ whole genome shotgun (WGS) entry which is preliminary data.</text>
</comment>
<evidence type="ECO:0000259" key="1">
    <source>
        <dbReference type="PROSITE" id="PS51192"/>
    </source>
</evidence>
<dbReference type="PROSITE" id="PS51192">
    <property type="entry name" value="HELICASE_ATP_BIND_1"/>
    <property type="match status" value="1"/>
</dbReference>
<proteinExistence type="predicted"/>
<keyword evidence="3" id="KW-0378">Hydrolase</keyword>
<protein>
    <submittedName>
        <fullName evidence="3">DEAD/DEAH box helicase</fullName>
    </submittedName>
</protein>
<dbReference type="SUPFAM" id="SSF55874">
    <property type="entry name" value="ATPase domain of HSP90 chaperone/DNA topoisomerase II/histidine kinase"/>
    <property type="match status" value="1"/>
</dbReference>
<dbReference type="Pfam" id="PF04851">
    <property type="entry name" value="ResIII"/>
    <property type="match status" value="1"/>
</dbReference>
<dbReference type="PANTHER" id="PTHR47962">
    <property type="entry name" value="ATP-DEPENDENT HELICASE LHR-RELATED-RELATED"/>
    <property type="match status" value="1"/>
</dbReference>
<gene>
    <name evidence="3" type="ORF">KME65_13455</name>
</gene>
<name>A0A944MFB3_9GAMM</name>
<dbReference type="GO" id="GO:0005524">
    <property type="term" value="F:ATP binding"/>
    <property type="evidence" value="ECO:0007669"/>
    <property type="project" value="InterPro"/>
</dbReference>
<dbReference type="SMART" id="SM00490">
    <property type="entry name" value="HELICc"/>
    <property type="match status" value="1"/>
</dbReference>
<dbReference type="Pfam" id="PF00271">
    <property type="entry name" value="Helicase_C"/>
    <property type="match status" value="1"/>
</dbReference>
<evidence type="ECO:0000313" key="4">
    <source>
        <dbReference type="Proteomes" id="UP000770889"/>
    </source>
</evidence>
<dbReference type="InterPro" id="IPR014001">
    <property type="entry name" value="Helicase_ATP-bd"/>
</dbReference>
<dbReference type="SMART" id="SM00487">
    <property type="entry name" value="DEXDc"/>
    <property type="match status" value="1"/>
</dbReference>